<name>U7D8Z3_9BACT</name>
<keyword evidence="2 3" id="KW-0802">TPR repeat</keyword>
<reference evidence="5 6" key="1">
    <citation type="journal article" date="2013" name="Environ. Microbiol.">
        <title>Genome analysis of Chitinivibrio alkaliphilus gen. nov., sp. nov., a novel extremely haloalkaliphilic anaerobic chitinolytic bacterium from the candidate phylum Termite Group 3.</title>
        <authorList>
            <person name="Sorokin D.Y."/>
            <person name="Gumerov V.M."/>
            <person name="Rakitin A.L."/>
            <person name="Beletsky A.V."/>
            <person name="Damste J.S."/>
            <person name="Muyzer G."/>
            <person name="Mardanov A.V."/>
            <person name="Ravin N.V."/>
        </authorList>
    </citation>
    <scope>NUCLEOTIDE SEQUENCE [LARGE SCALE GENOMIC DNA]</scope>
    <source>
        <strain evidence="5 6">ACht1</strain>
    </source>
</reference>
<dbReference type="AlphaFoldDB" id="U7D8Z3"/>
<organism evidence="5 6">
    <name type="scientific">Chitinivibrio alkaliphilus ACht1</name>
    <dbReference type="NCBI Taxonomy" id="1313304"/>
    <lineage>
        <taxon>Bacteria</taxon>
        <taxon>Pseudomonadati</taxon>
        <taxon>Fibrobacterota</taxon>
        <taxon>Chitinivibrionia</taxon>
        <taxon>Chitinivibrionales</taxon>
        <taxon>Chitinivibrionaceae</taxon>
        <taxon>Chitinivibrio</taxon>
    </lineage>
</organism>
<feature type="transmembrane region" description="Helical" evidence="4">
    <location>
        <begin position="25"/>
        <end position="50"/>
    </location>
</feature>
<gene>
    <name evidence="5" type="ORF">CALK_1039</name>
</gene>
<evidence type="ECO:0000313" key="5">
    <source>
        <dbReference type="EMBL" id="ERP32056.1"/>
    </source>
</evidence>
<keyword evidence="4" id="KW-0812">Transmembrane</keyword>
<dbReference type="SMART" id="SM00028">
    <property type="entry name" value="TPR"/>
    <property type="match status" value="3"/>
</dbReference>
<dbReference type="RefSeq" id="WP_022636531.1">
    <property type="nucleotide sequence ID" value="NZ_ASJR01000007.1"/>
</dbReference>
<dbReference type="Pfam" id="PF13432">
    <property type="entry name" value="TPR_16"/>
    <property type="match status" value="1"/>
</dbReference>
<evidence type="ECO:0000256" key="2">
    <source>
        <dbReference type="ARBA" id="ARBA00022803"/>
    </source>
</evidence>
<keyword evidence="4" id="KW-1133">Transmembrane helix</keyword>
<dbReference type="InterPro" id="IPR051012">
    <property type="entry name" value="CellSynth/LPSAsmb/PSIAsmb"/>
</dbReference>
<dbReference type="PANTHER" id="PTHR45586">
    <property type="entry name" value="TPR REPEAT-CONTAINING PROTEIN PA4667"/>
    <property type="match status" value="1"/>
</dbReference>
<dbReference type="STRING" id="1313304.CALK_1039"/>
<dbReference type="OrthoDB" id="9798174at2"/>
<dbReference type="InterPro" id="IPR011990">
    <property type="entry name" value="TPR-like_helical_dom_sf"/>
</dbReference>
<dbReference type="PANTHER" id="PTHR45586:SF1">
    <property type="entry name" value="LIPOPOLYSACCHARIDE ASSEMBLY PROTEIN B"/>
    <property type="match status" value="1"/>
</dbReference>
<dbReference type="eggNOG" id="COG0457">
    <property type="taxonomic scope" value="Bacteria"/>
</dbReference>
<protein>
    <submittedName>
        <fullName evidence="5">Uncharacterized protein</fullName>
    </submittedName>
</protein>
<dbReference type="InterPro" id="IPR019734">
    <property type="entry name" value="TPR_rpt"/>
</dbReference>
<dbReference type="PROSITE" id="PS50005">
    <property type="entry name" value="TPR"/>
    <property type="match status" value="3"/>
</dbReference>
<dbReference type="Gene3D" id="1.25.40.10">
    <property type="entry name" value="Tetratricopeptide repeat domain"/>
    <property type="match status" value="2"/>
</dbReference>
<evidence type="ECO:0000256" key="1">
    <source>
        <dbReference type="ARBA" id="ARBA00022737"/>
    </source>
</evidence>
<dbReference type="EMBL" id="ASJR01000007">
    <property type="protein sequence ID" value="ERP32056.1"/>
    <property type="molecule type" value="Genomic_DNA"/>
</dbReference>
<keyword evidence="4" id="KW-0472">Membrane</keyword>
<dbReference type="Proteomes" id="UP000017148">
    <property type="component" value="Unassembled WGS sequence"/>
</dbReference>
<keyword evidence="6" id="KW-1185">Reference proteome</keyword>
<comment type="caution">
    <text evidence="5">The sequence shown here is derived from an EMBL/GenBank/DDBJ whole genome shotgun (WGS) entry which is preliminary data.</text>
</comment>
<evidence type="ECO:0000256" key="3">
    <source>
        <dbReference type="PROSITE-ProRule" id="PRU00339"/>
    </source>
</evidence>
<evidence type="ECO:0000313" key="6">
    <source>
        <dbReference type="Proteomes" id="UP000017148"/>
    </source>
</evidence>
<dbReference type="Pfam" id="PF14559">
    <property type="entry name" value="TPR_19"/>
    <property type="match status" value="1"/>
</dbReference>
<feature type="repeat" description="TPR" evidence="3">
    <location>
        <begin position="347"/>
        <end position="380"/>
    </location>
</feature>
<evidence type="ECO:0000256" key="4">
    <source>
        <dbReference type="SAM" id="Phobius"/>
    </source>
</evidence>
<keyword evidence="1" id="KW-0677">Repeat</keyword>
<dbReference type="SUPFAM" id="SSF48452">
    <property type="entry name" value="TPR-like"/>
    <property type="match status" value="2"/>
</dbReference>
<proteinExistence type="predicted"/>
<accession>U7D8Z3</accession>
<feature type="repeat" description="TPR" evidence="3">
    <location>
        <begin position="313"/>
        <end position="346"/>
    </location>
</feature>
<sequence length="393" mass="44819">MNKLAVFETLPLIKNLPLSSRERQILGFIVFTTISLTVAVLTLLIIWALATPSEISTKGAAPLEEPSTQLSEKLRRKAYKAAAKEATRRSDISTAIKYTEYLRQTDPAHKAYHLFMAQLLLQVNRHEDARRVLTYIIQNFENSSSAETLYASALPTKELLDSLNSPSFFALIEDDSHILKTIGCRIYSHDYTITEKLGTALRSKNNHSSMGIFLTSYSNFKKEGATAKQLRSIETMLHRTPLFHEGHLLRGKILLEKERYKDAARALSTAVHLKPEDVKTNFLLGTLYFSHLDTPIRAANYFETVRATDSLHWQSNYNLGILYLKEGRPRGALPYFYRALQRSPDTRLVRYQIGAAYEKSEQIQKAIDTYKAILEEHPLDKLALHKIRFLKSN</sequence>
<feature type="repeat" description="TPR" evidence="3">
    <location>
        <begin position="244"/>
        <end position="277"/>
    </location>
</feature>